<dbReference type="SUPFAM" id="SSF55729">
    <property type="entry name" value="Acyl-CoA N-acyltransferases (Nat)"/>
    <property type="match status" value="1"/>
</dbReference>
<accession>B0KG54</accession>
<dbReference type="HOGENOM" id="CLU_145397_0_0_6"/>
<dbReference type="AlphaFoldDB" id="B0KG54"/>
<dbReference type="Proteomes" id="UP000002157">
    <property type="component" value="Chromosome"/>
</dbReference>
<dbReference type="KEGG" id="ppg:PputGB1_1570"/>
<feature type="domain" description="N-acetyltransferase" evidence="1">
    <location>
        <begin position="16"/>
        <end position="157"/>
    </location>
</feature>
<name>B0KG54_PSEPG</name>
<protein>
    <submittedName>
        <fullName evidence="2">GCN5-related N-acetyltransferase</fullName>
    </submittedName>
</protein>
<organism evidence="2 3">
    <name type="scientific">Pseudomonas putida (strain GB-1)</name>
    <dbReference type="NCBI Taxonomy" id="76869"/>
    <lineage>
        <taxon>Bacteria</taxon>
        <taxon>Pseudomonadati</taxon>
        <taxon>Pseudomonadota</taxon>
        <taxon>Gammaproteobacteria</taxon>
        <taxon>Pseudomonadales</taxon>
        <taxon>Pseudomonadaceae</taxon>
        <taxon>Pseudomonas</taxon>
    </lineage>
</organism>
<evidence type="ECO:0000259" key="1">
    <source>
        <dbReference type="PROSITE" id="PS51186"/>
    </source>
</evidence>
<dbReference type="Pfam" id="PF00583">
    <property type="entry name" value="Acetyltransf_1"/>
    <property type="match status" value="1"/>
</dbReference>
<dbReference type="eggNOG" id="COG0456">
    <property type="taxonomic scope" value="Bacteria"/>
</dbReference>
<dbReference type="InterPro" id="IPR000182">
    <property type="entry name" value="GNAT_dom"/>
</dbReference>
<dbReference type="RefSeq" id="WP_012271241.1">
    <property type="nucleotide sequence ID" value="NC_010322.1"/>
</dbReference>
<reference evidence="2 3" key="1">
    <citation type="submission" date="2008-01" db="EMBL/GenBank/DDBJ databases">
        <title>Complete sequence of Pseudomonas putida GB-1.</title>
        <authorList>
            <consortium name="US DOE Joint Genome Institute"/>
            <person name="Copeland A."/>
            <person name="Lucas S."/>
            <person name="Lapidus A."/>
            <person name="Barry K."/>
            <person name="Glavina del Rio T."/>
            <person name="Dalin E."/>
            <person name="Tice H."/>
            <person name="Pitluck S."/>
            <person name="Bruce D."/>
            <person name="Goodwin L."/>
            <person name="Chertkov O."/>
            <person name="Brettin T."/>
            <person name="Detter J.C."/>
            <person name="Han C."/>
            <person name="Kuske C.R."/>
            <person name="Schmutz J."/>
            <person name="Larimer F."/>
            <person name="Land M."/>
            <person name="Hauser L."/>
            <person name="Kyrpides N."/>
            <person name="Kim E."/>
            <person name="McCarthy J.K."/>
            <person name="Richardson P."/>
        </authorList>
    </citation>
    <scope>NUCLEOTIDE SEQUENCE [LARGE SCALE GENOMIC DNA]</scope>
    <source>
        <strain evidence="2 3">GB-1</strain>
    </source>
</reference>
<evidence type="ECO:0000313" key="2">
    <source>
        <dbReference type="EMBL" id="ABY97475.1"/>
    </source>
</evidence>
<gene>
    <name evidence="2" type="ordered locus">PputGB1_1570</name>
</gene>
<dbReference type="EMBL" id="CP000926">
    <property type="protein sequence ID" value="ABY97475.1"/>
    <property type="molecule type" value="Genomic_DNA"/>
</dbReference>
<dbReference type="GO" id="GO:0016747">
    <property type="term" value="F:acyltransferase activity, transferring groups other than amino-acyl groups"/>
    <property type="evidence" value="ECO:0007669"/>
    <property type="project" value="InterPro"/>
</dbReference>
<dbReference type="InterPro" id="IPR016181">
    <property type="entry name" value="Acyl_CoA_acyltransferase"/>
</dbReference>
<dbReference type="Gene3D" id="3.40.630.30">
    <property type="match status" value="1"/>
</dbReference>
<proteinExistence type="predicted"/>
<evidence type="ECO:0000313" key="3">
    <source>
        <dbReference type="Proteomes" id="UP000002157"/>
    </source>
</evidence>
<sequence>MSRSNPRYGLSMFLDLHVRLACEADLDALFALDVIAQREESRRAFIAHSVACGHCWAATDAANTAVLLGYGVLDKSFFGQDFIALVVVGDSARRRGVGAAILRGLESRSFGTKLFTSTNASNLPMQALLAKCGFIGSGQVENLDEGDPELVFVKIRP</sequence>
<dbReference type="PROSITE" id="PS51186">
    <property type="entry name" value="GNAT"/>
    <property type="match status" value="1"/>
</dbReference>